<dbReference type="Pfam" id="PF00400">
    <property type="entry name" value="WD40"/>
    <property type="match status" value="4"/>
</dbReference>
<dbReference type="SUPFAM" id="SSF53187">
    <property type="entry name" value="Zn-dependent exopeptidases"/>
    <property type="match status" value="1"/>
</dbReference>
<dbReference type="GO" id="GO:0006508">
    <property type="term" value="P:proteolysis"/>
    <property type="evidence" value="ECO:0007669"/>
    <property type="project" value="UniProtKB-KW"/>
</dbReference>
<keyword evidence="4" id="KW-0378">Hydrolase</keyword>
<name>A0AAD8ZWG3_9TELE</name>
<dbReference type="Gene3D" id="3.30.70.360">
    <property type="match status" value="1"/>
</dbReference>
<evidence type="ECO:0000313" key="9">
    <source>
        <dbReference type="Proteomes" id="UP001239994"/>
    </source>
</evidence>
<evidence type="ECO:0000256" key="2">
    <source>
        <dbReference type="ARBA" id="ARBA00022670"/>
    </source>
</evidence>
<dbReference type="Pfam" id="PF07687">
    <property type="entry name" value="M20_dimer"/>
    <property type="match status" value="1"/>
</dbReference>
<dbReference type="AlphaFoldDB" id="A0AAD8ZWG3"/>
<dbReference type="EMBL" id="JAROKS010000001">
    <property type="protein sequence ID" value="KAK1806604.1"/>
    <property type="molecule type" value="Genomic_DNA"/>
</dbReference>
<evidence type="ECO:0000256" key="1">
    <source>
        <dbReference type="ARBA" id="ARBA00006247"/>
    </source>
</evidence>
<dbReference type="GO" id="GO:0046872">
    <property type="term" value="F:metal ion binding"/>
    <property type="evidence" value="ECO:0007669"/>
    <property type="project" value="UniProtKB-KW"/>
</dbReference>
<dbReference type="Pfam" id="PF14559">
    <property type="entry name" value="TPR_19"/>
    <property type="match status" value="1"/>
</dbReference>
<dbReference type="InterPro" id="IPR001680">
    <property type="entry name" value="WD40_rpt"/>
</dbReference>
<evidence type="ECO:0000256" key="4">
    <source>
        <dbReference type="ARBA" id="ARBA00022801"/>
    </source>
</evidence>
<dbReference type="GO" id="GO:0005829">
    <property type="term" value="C:cytosol"/>
    <property type="evidence" value="ECO:0007669"/>
    <property type="project" value="TreeGrafter"/>
</dbReference>
<dbReference type="SUPFAM" id="SSF48452">
    <property type="entry name" value="TPR-like"/>
    <property type="match status" value="1"/>
</dbReference>
<dbReference type="Gene3D" id="2.130.10.10">
    <property type="entry name" value="YVTN repeat-like/Quinoprotein amine dehydrogenase"/>
    <property type="match status" value="2"/>
</dbReference>
<feature type="region of interest" description="Disordered" evidence="6">
    <location>
        <begin position="1097"/>
        <end position="1119"/>
    </location>
</feature>
<evidence type="ECO:0000256" key="3">
    <source>
        <dbReference type="ARBA" id="ARBA00022723"/>
    </source>
</evidence>
<keyword evidence="2" id="KW-0645">Protease</keyword>
<reference evidence="8" key="1">
    <citation type="submission" date="2023-03" db="EMBL/GenBank/DDBJ databases">
        <title>Electrophorus voltai genome.</title>
        <authorList>
            <person name="Bian C."/>
        </authorList>
    </citation>
    <scope>NUCLEOTIDE SEQUENCE</scope>
    <source>
        <strain evidence="8">CB-2022</strain>
        <tissue evidence="8">Muscle</tissue>
    </source>
</reference>
<dbReference type="PANTHER" id="PTHR43270:SF1">
    <property type="entry name" value="BETA-ALA-HIS DIPEPTIDASE"/>
    <property type="match status" value="1"/>
</dbReference>
<dbReference type="GO" id="GO:0016805">
    <property type="term" value="F:dipeptidase activity"/>
    <property type="evidence" value="ECO:0007669"/>
    <property type="project" value="TreeGrafter"/>
</dbReference>
<dbReference type="Pfam" id="PF01546">
    <property type="entry name" value="Peptidase_M20"/>
    <property type="match status" value="1"/>
</dbReference>
<dbReference type="PANTHER" id="PTHR43270">
    <property type="entry name" value="BETA-ALA-HIS DIPEPTIDASE"/>
    <property type="match status" value="1"/>
</dbReference>
<dbReference type="InterPro" id="IPR001261">
    <property type="entry name" value="ArgE/DapE_CS"/>
</dbReference>
<evidence type="ECO:0000313" key="8">
    <source>
        <dbReference type="EMBL" id="KAK1806604.1"/>
    </source>
</evidence>
<keyword evidence="9" id="KW-1185">Reference proteome</keyword>
<sequence length="1119" mass="125182">ALREWVAVESDSSDITKRSEVQRMMELVAEKLRVLGGKVEMVDIGMQKLPEGGTIALPKVVTAEFGSNARKATVCVYGHADVQPARKEDGWSTEPYNLTDIYGNLYGRGTSDNKAPVLAWIHAVEAYQALEIDLPVNVKFIIEGMEETGSNGLAAMIEAQRDTFFSNVDYIIISDCGWLSTRPALTYGTRGNCYFFAEVEGPKQDLHSGVHGGTVKEPMTDLIGILDTMISSNGSILIPGIRDAVAPFSDDEWKLYQKIDFDMDSYKAKIGVDQLMYENKVELLAHRWRYPTVSIHGIVGAFSAPGTKTVIPAKVTAKFSIRQVPDMDPAVVEKQVTDHLQSEFAKRKSPNKLKVTMIIGAKPWLADPKHPLYQAGKAAVQRVFNTEPDLIREGGTIPIARTFQDVMDKSIIMLPIGGFDDGLHSQNEKMSRPCSMIYSKAMSLRNITGDILHRQIRENKALAFQRQFHVTDPFIKRLGLEAELQGHSGCVNCLEWNERGDLLASGSDDQHAIVWDPLRHKKLITMHTGHAANIFSVKFLPHSGDRILVTGAADTKVHVHDLTAKETIHMFSDHTNRVKRIATAPMWPNTFWSAAEDGVIRQYDLRESSKRSEVLIDLTEYCGQLVEAKCLAVNPRDNNYLAVGANGPFVRLYDIRMIHNHRKSLSHNTSAGVHTFCDKQKPIPDGAGQYYVAGHLPVKLPDYNNRLRVLVATYVTFSPDGTELLVNMGGEQSDILFYLLQVYLFDLTFKQRPYTFLLPKKCHSSSEVQNGKTTNGMSNGLHLPASRLKLASSKAWSSSTELPPHLERIKQQANDAFARQQWTQAIQLYSLGIHAATHNAMLYGNRAAAYMKRKWDGDHYDALRDCLKALALNPGHLKAHFRLARCLFELKYVAEALECLDDFKGKFPEQAHSSACNALDKDIKAALFSKTDSSDDKKGNSSIRFHNFSRKESIPEDEIILRERSFDYKHRYCGHCNTTTDIKEANFFGSKGQYIVSGSDDGSFFIWEKETTNLVRILQGDESIVNCLQPHPSYCFLATSGIDPVVRLWNPRPETEKENGRVVEDMEGAAQANQRRMNADPLEVMLLNMGYRITGLNSRGPDASDDEDSSEGQVQCRPS</sequence>
<comment type="similarity">
    <text evidence="1">Belongs to the peptidase M20A family.</text>
</comment>
<organism evidence="8 9">
    <name type="scientific">Electrophorus voltai</name>
    <dbReference type="NCBI Taxonomy" id="2609070"/>
    <lineage>
        <taxon>Eukaryota</taxon>
        <taxon>Metazoa</taxon>
        <taxon>Chordata</taxon>
        <taxon>Craniata</taxon>
        <taxon>Vertebrata</taxon>
        <taxon>Euteleostomi</taxon>
        <taxon>Actinopterygii</taxon>
        <taxon>Neopterygii</taxon>
        <taxon>Teleostei</taxon>
        <taxon>Ostariophysi</taxon>
        <taxon>Gymnotiformes</taxon>
        <taxon>Gymnotoidei</taxon>
        <taxon>Gymnotidae</taxon>
        <taxon>Electrophorus</taxon>
    </lineage>
</organism>
<dbReference type="CDD" id="cd05676">
    <property type="entry name" value="M20_dipept_like_CNDP"/>
    <property type="match status" value="1"/>
</dbReference>
<dbReference type="InterPro" id="IPR011990">
    <property type="entry name" value="TPR-like_helical_dom_sf"/>
</dbReference>
<gene>
    <name evidence="8" type="ORF">P4O66_005122</name>
</gene>
<proteinExistence type="inferred from homology"/>
<feature type="repeat" description="WD" evidence="5">
    <location>
        <begin position="1018"/>
        <end position="1050"/>
    </location>
</feature>
<dbReference type="PROSITE" id="PS50294">
    <property type="entry name" value="WD_REPEATS_REGION"/>
    <property type="match status" value="1"/>
</dbReference>
<feature type="domain" description="Peptidase M20 dimerisation" evidence="7">
    <location>
        <begin position="189"/>
        <end position="346"/>
    </location>
</feature>
<evidence type="ECO:0000256" key="5">
    <source>
        <dbReference type="PROSITE-ProRule" id="PRU00221"/>
    </source>
</evidence>
<dbReference type="SMART" id="SM00320">
    <property type="entry name" value="WD40"/>
    <property type="match status" value="6"/>
</dbReference>
<dbReference type="InterPro" id="IPR015943">
    <property type="entry name" value="WD40/YVTN_repeat-like_dom_sf"/>
</dbReference>
<keyword evidence="5" id="KW-0853">WD repeat</keyword>
<dbReference type="Proteomes" id="UP001239994">
    <property type="component" value="Unassembled WGS sequence"/>
</dbReference>
<dbReference type="InterPro" id="IPR036322">
    <property type="entry name" value="WD40_repeat_dom_sf"/>
</dbReference>
<dbReference type="InterPro" id="IPR011650">
    <property type="entry name" value="Peptidase_M20_dimer"/>
</dbReference>
<evidence type="ECO:0000259" key="7">
    <source>
        <dbReference type="Pfam" id="PF07687"/>
    </source>
</evidence>
<feature type="repeat" description="WD" evidence="5">
    <location>
        <begin position="484"/>
        <end position="516"/>
    </location>
</feature>
<dbReference type="Gene3D" id="1.25.40.10">
    <property type="entry name" value="Tetratricopeptide repeat domain"/>
    <property type="match status" value="1"/>
</dbReference>
<dbReference type="PROSITE" id="PS50082">
    <property type="entry name" value="WD_REPEATS_2"/>
    <property type="match status" value="4"/>
</dbReference>
<comment type="caution">
    <text evidence="8">The sequence shown here is derived from an EMBL/GenBank/DDBJ whole genome shotgun (WGS) entry which is preliminary data.</text>
</comment>
<dbReference type="SUPFAM" id="SSF50978">
    <property type="entry name" value="WD40 repeat-like"/>
    <property type="match status" value="1"/>
</dbReference>
<dbReference type="Gene3D" id="3.40.630.10">
    <property type="entry name" value="Zn peptidases"/>
    <property type="match status" value="1"/>
</dbReference>
<feature type="repeat" description="WD" evidence="5">
    <location>
        <begin position="527"/>
        <end position="570"/>
    </location>
</feature>
<evidence type="ECO:0000256" key="6">
    <source>
        <dbReference type="SAM" id="MobiDB-lite"/>
    </source>
</evidence>
<keyword evidence="3" id="KW-0479">Metal-binding</keyword>
<feature type="repeat" description="WD" evidence="5">
    <location>
        <begin position="988"/>
        <end position="1017"/>
    </location>
</feature>
<protein>
    <recommendedName>
        <fullName evidence="7">Peptidase M20 dimerisation domain-containing protein</fullName>
    </recommendedName>
</protein>
<dbReference type="InterPro" id="IPR002933">
    <property type="entry name" value="Peptidase_M20"/>
</dbReference>
<feature type="non-terminal residue" evidence="8">
    <location>
        <position position="1"/>
    </location>
</feature>
<accession>A0AAD8ZWG3</accession>
<dbReference type="InterPro" id="IPR051458">
    <property type="entry name" value="Cyt/Met_Dipeptidase"/>
</dbReference>
<dbReference type="PROSITE" id="PS00759">
    <property type="entry name" value="ARGE_DAPE_CPG2_2"/>
    <property type="match status" value="1"/>
</dbReference>